<sequence>EEQTNEKKIKTESTPDAASSTSTSTVPKPKISKIVSTATATTTKSTNGKTSIQLDPTTTDLYKNLFTTSDAAKKKEKNKAHWVTYNPLYF</sequence>
<evidence type="ECO:0000313" key="3">
    <source>
        <dbReference type="Proteomes" id="UP000663881"/>
    </source>
</evidence>
<protein>
    <submittedName>
        <fullName evidence="2">Uncharacterized protein</fullName>
    </submittedName>
</protein>
<comment type="caution">
    <text evidence="2">The sequence shown here is derived from an EMBL/GenBank/DDBJ whole genome shotgun (WGS) entry which is preliminary data.</text>
</comment>
<dbReference type="AlphaFoldDB" id="A0A820MPZ3"/>
<gene>
    <name evidence="2" type="ORF">OKA104_LOCUS50093</name>
</gene>
<proteinExistence type="predicted"/>
<reference evidence="2" key="1">
    <citation type="submission" date="2021-02" db="EMBL/GenBank/DDBJ databases">
        <authorList>
            <person name="Nowell W R."/>
        </authorList>
    </citation>
    <scope>NUCLEOTIDE SEQUENCE</scope>
</reference>
<feature type="compositionally biased region" description="Basic and acidic residues" evidence="1">
    <location>
        <begin position="1"/>
        <end position="13"/>
    </location>
</feature>
<evidence type="ECO:0000313" key="2">
    <source>
        <dbReference type="EMBL" id="CAF4375992.1"/>
    </source>
</evidence>
<dbReference type="Proteomes" id="UP000663881">
    <property type="component" value="Unassembled WGS sequence"/>
</dbReference>
<feature type="non-terminal residue" evidence="2">
    <location>
        <position position="90"/>
    </location>
</feature>
<organism evidence="2 3">
    <name type="scientific">Adineta steineri</name>
    <dbReference type="NCBI Taxonomy" id="433720"/>
    <lineage>
        <taxon>Eukaryota</taxon>
        <taxon>Metazoa</taxon>
        <taxon>Spiralia</taxon>
        <taxon>Gnathifera</taxon>
        <taxon>Rotifera</taxon>
        <taxon>Eurotatoria</taxon>
        <taxon>Bdelloidea</taxon>
        <taxon>Adinetida</taxon>
        <taxon>Adinetidae</taxon>
        <taxon>Adineta</taxon>
    </lineage>
</organism>
<accession>A0A820MPZ3</accession>
<feature type="compositionally biased region" description="Low complexity" evidence="1">
    <location>
        <begin position="14"/>
        <end position="25"/>
    </location>
</feature>
<name>A0A820MPZ3_9BILA</name>
<evidence type="ECO:0000256" key="1">
    <source>
        <dbReference type="SAM" id="MobiDB-lite"/>
    </source>
</evidence>
<dbReference type="EMBL" id="CAJOAY010024574">
    <property type="protein sequence ID" value="CAF4375992.1"/>
    <property type="molecule type" value="Genomic_DNA"/>
</dbReference>
<feature type="region of interest" description="Disordered" evidence="1">
    <location>
        <begin position="1"/>
        <end position="30"/>
    </location>
</feature>